<evidence type="ECO:0000256" key="7">
    <source>
        <dbReference type="SAM" id="MobiDB-lite"/>
    </source>
</evidence>
<evidence type="ECO:0000256" key="2">
    <source>
        <dbReference type="ARBA" id="ARBA00022670"/>
    </source>
</evidence>
<keyword evidence="3" id="KW-0732">Signal</keyword>
<evidence type="ECO:0000259" key="8">
    <source>
        <dbReference type="PROSITE" id="PS51935"/>
    </source>
</evidence>
<feature type="region of interest" description="Disordered" evidence="7">
    <location>
        <begin position="237"/>
        <end position="298"/>
    </location>
</feature>
<accession>A0A0U1QKN9</accession>
<dbReference type="InterPro" id="IPR051202">
    <property type="entry name" value="Peptidase_C40"/>
</dbReference>
<keyword evidence="4" id="KW-0378">Hydrolase</keyword>
<sequence length="431" mass="45876">MKMDKKKATVTLALTFGLTYSTLAPNVTYAAPNLAEVNSETAAQQSLKAQLTKQQQKIQNELDAMNKKQLNLTSQISDGQAEINKTNDKISVLKAEISEINKRIEQRKDILKDRLVSIYKNGGSVNYLDVLFGSKNFGDFIDRTVALTTITNQDQKIITDQKNDQLAVQQKKASIEKKQAANVAQLEKMKKTLAEVVALQDQKKIAAKALESKQDGVSAQLASLASAAEDLKRAAVKPVSYSPSNDSDSKSSSDASNSNESRSNNSGSNESSTTKSADKARSNSGASNDSDSGQSRSVGLSASVATGGISGILNYGNQFIGRSTYVFGASNPSARQFDCSGFVHAAFAANGIGVGRSTGALVSQGRAVSFSSAQPGDLVFFNTYKTNGHVGIYLGGGRFIGSQSSTGVAIVSMSNPYWKSKFSGVVRRILN</sequence>
<feature type="compositionally biased region" description="Low complexity" evidence="7">
    <location>
        <begin position="282"/>
        <end position="295"/>
    </location>
</feature>
<keyword evidence="2" id="KW-0645">Protease</keyword>
<dbReference type="Pfam" id="PF24568">
    <property type="entry name" value="CC_PcsB"/>
    <property type="match status" value="1"/>
</dbReference>
<organism evidence="9 10">
    <name type="scientific">Sporolactobacillus inulinus CASD</name>
    <dbReference type="NCBI Taxonomy" id="1069536"/>
    <lineage>
        <taxon>Bacteria</taxon>
        <taxon>Bacillati</taxon>
        <taxon>Bacillota</taxon>
        <taxon>Bacilli</taxon>
        <taxon>Bacillales</taxon>
        <taxon>Sporolactobacillaceae</taxon>
        <taxon>Sporolactobacillus</taxon>
    </lineage>
</organism>
<dbReference type="Pfam" id="PF00877">
    <property type="entry name" value="NLPC_P60"/>
    <property type="match status" value="1"/>
</dbReference>
<dbReference type="Proteomes" id="UP000035553">
    <property type="component" value="Unassembled WGS sequence"/>
</dbReference>
<keyword evidence="10" id="KW-1185">Reference proteome</keyword>
<dbReference type="EMBL" id="AFVQ02000215">
    <property type="protein sequence ID" value="KLI01363.1"/>
    <property type="molecule type" value="Genomic_DNA"/>
</dbReference>
<keyword evidence="5" id="KW-0788">Thiol protease</keyword>
<evidence type="ECO:0000256" key="6">
    <source>
        <dbReference type="SAM" id="Coils"/>
    </source>
</evidence>
<proteinExistence type="inferred from homology"/>
<dbReference type="PANTHER" id="PTHR47053">
    <property type="entry name" value="MUREIN DD-ENDOPEPTIDASE MEPH-RELATED"/>
    <property type="match status" value="1"/>
</dbReference>
<dbReference type="AlphaFoldDB" id="A0A0U1QKN9"/>
<feature type="coiled-coil region" evidence="6">
    <location>
        <begin position="44"/>
        <end position="114"/>
    </location>
</feature>
<gene>
    <name evidence="9" type="ORF">SINU_13810</name>
</gene>
<comment type="caution">
    <text evidence="9">The sequence shown here is derived from an EMBL/GenBank/DDBJ whole genome shotgun (WGS) entry which is preliminary data.</text>
</comment>
<feature type="compositionally biased region" description="Low complexity" evidence="7">
    <location>
        <begin position="240"/>
        <end position="272"/>
    </location>
</feature>
<dbReference type="GO" id="GO:0008234">
    <property type="term" value="F:cysteine-type peptidase activity"/>
    <property type="evidence" value="ECO:0007669"/>
    <property type="project" value="UniProtKB-KW"/>
</dbReference>
<comment type="similarity">
    <text evidence="1">Belongs to the peptidase C40 family.</text>
</comment>
<dbReference type="OrthoDB" id="9813368at2"/>
<dbReference type="PANTHER" id="PTHR47053:SF1">
    <property type="entry name" value="MUREIN DD-ENDOPEPTIDASE MEPH-RELATED"/>
    <property type="match status" value="1"/>
</dbReference>
<evidence type="ECO:0000256" key="1">
    <source>
        <dbReference type="ARBA" id="ARBA00007074"/>
    </source>
</evidence>
<evidence type="ECO:0000256" key="3">
    <source>
        <dbReference type="ARBA" id="ARBA00022729"/>
    </source>
</evidence>
<reference evidence="9 10" key="1">
    <citation type="journal article" date="2011" name="J. Bacteriol.">
        <title>Draft genome sequence of Sporolactobacillus inulinus strain CASD, an efficient D-lactic acid-producing bacterium with high-concentration lactate tolerance capability.</title>
        <authorList>
            <person name="Yu B."/>
            <person name="Su F."/>
            <person name="Wang L."/>
            <person name="Xu K."/>
            <person name="Zhao B."/>
            <person name="Xu P."/>
        </authorList>
    </citation>
    <scope>NUCLEOTIDE SEQUENCE [LARGE SCALE GENOMIC DNA]</scope>
    <source>
        <strain evidence="9 10">CASD</strain>
    </source>
</reference>
<dbReference type="InterPro" id="IPR057309">
    <property type="entry name" value="PcsB_CC"/>
</dbReference>
<evidence type="ECO:0000256" key="4">
    <source>
        <dbReference type="ARBA" id="ARBA00022801"/>
    </source>
</evidence>
<dbReference type="SUPFAM" id="SSF54001">
    <property type="entry name" value="Cysteine proteinases"/>
    <property type="match status" value="1"/>
</dbReference>
<protein>
    <recommendedName>
        <fullName evidence="8">NlpC/P60 domain-containing protein</fullName>
    </recommendedName>
</protein>
<feature type="domain" description="NlpC/P60" evidence="8">
    <location>
        <begin position="306"/>
        <end position="429"/>
    </location>
</feature>
<keyword evidence="6" id="KW-0175">Coiled coil</keyword>
<dbReference type="RefSeq" id="WP_047035579.1">
    <property type="nucleotide sequence ID" value="NZ_AFVQ02000215.1"/>
</dbReference>
<dbReference type="Gene3D" id="6.10.250.3150">
    <property type="match status" value="1"/>
</dbReference>
<dbReference type="InterPro" id="IPR038765">
    <property type="entry name" value="Papain-like_cys_pep_sf"/>
</dbReference>
<evidence type="ECO:0000313" key="10">
    <source>
        <dbReference type="Proteomes" id="UP000035553"/>
    </source>
</evidence>
<dbReference type="PROSITE" id="PS51935">
    <property type="entry name" value="NLPC_P60"/>
    <property type="match status" value="1"/>
</dbReference>
<evidence type="ECO:0000256" key="5">
    <source>
        <dbReference type="ARBA" id="ARBA00022807"/>
    </source>
</evidence>
<dbReference type="GO" id="GO:0006508">
    <property type="term" value="P:proteolysis"/>
    <property type="evidence" value="ECO:0007669"/>
    <property type="project" value="UniProtKB-KW"/>
</dbReference>
<evidence type="ECO:0000313" key="9">
    <source>
        <dbReference type="EMBL" id="KLI01363.1"/>
    </source>
</evidence>
<dbReference type="Gene3D" id="3.90.1720.10">
    <property type="entry name" value="endopeptidase domain like (from Nostoc punctiforme)"/>
    <property type="match status" value="1"/>
</dbReference>
<name>A0A0U1QKN9_9BACL</name>
<dbReference type="STRING" id="1069536.SINU_13810"/>
<dbReference type="InterPro" id="IPR000064">
    <property type="entry name" value="NLP_P60_dom"/>
</dbReference>